<dbReference type="PANTHER" id="PTHR48430:SF1">
    <property type="entry name" value="PARTNER OF XRN-2 PROTEIN 1"/>
    <property type="match status" value="1"/>
</dbReference>
<proteinExistence type="predicted"/>
<dbReference type="AlphaFoldDB" id="E9GP92"/>
<keyword evidence="3" id="KW-1185">Reference proteome</keyword>
<evidence type="ECO:0000313" key="3">
    <source>
        <dbReference type="Proteomes" id="UP000000305"/>
    </source>
</evidence>
<evidence type="ECO:0000259" key="1">
    <source>
        <dbReference type="PROSITE" id="PS51827"/>
    </source>
</evidence>
<sequence>MEYPPPIEDIRKIYEPYVQWNLRRAFIERNEEKMERRKLLKLSDHLVNPCFINSSLTSLPKKVKDMT</sequence>
<dbReference type="PhylomeDB" id="E9GP92"/>
<evidence type="ECO:0000313" key="2">
    <source>
        <dbReference type="EMBL" id="EFX78722.1"/>
    </source>
</evidence>
<dbReference type="InParanoid" id="E9GP92"/>
<dbReference type="Pfam" id="PF11952">
    <property type="entry name" value="XTBD"/>
    <property type="match status" value="1"/>
</dbReference>
<accession>E9GP92</accession>
<organism evidence="2 3">
    <name type="scientific">Daphnia pulex</name>
    <name type="common">Water flea</name>
    <dbReference type="NCBI Taxonomy" id="6669"/>
    <lineage>
        <taxon>Eukaryota</taxon>
        <taxon>Metazoa</taxon>
        <taxon>Ecdysozoa</taxon>
        <taxon>Arthropoda</taxon>
        <taxon>Crustacea</taxon>
        <taxon>Branchiopoda</taxon>
        <taxon>Diplostraca</taxon>
        <taxon>Cladocera</taxon>
        <taxon>Anomopoda</taxon>
        <taxon>Daphniidae</taxon>
        <taxon>Daphnia</taxon>
    </lineage>
</organism>
<dbReference type="KEGG" id="dpx:DAPPUDRAFT_320229"/>
<gene>
    <name evidence="2" type="ORF">DAPPUDRAFT_320229</name>
</gene>
<dbReference type="InterPro" id="IPR021859">
    <property type="entry name" value="XTBD"/>
</dbReference>
<feature type="domain" description="XRN2-binding (XTBD)" evidence="1">
    <location>
        <begin position="7"/>
        <end position="67"/>
    </location>
</feature>
<dbReference type="PROSITE" id="PS51827">
    <property type="entry name" value="XTBD"/>
    <property type="match status" value="1"/>
</dbReference>
<dbReference type="OrthoDB" id="2359216at2759"/>
<dbReference type="HOGENOM" id="CLU_205493_0_0_1"/>
<reference evidence="2 3" key="1">
    <citation type="journal article" date="2011" name="Science">
        <title>The ecoresponsive genome of Daphnia pulex.</title>
        <authorList>
            <person name="Colbourne J.K."/>
            <person name="Pfrender M.E."/>
            <person name="Gilbert D."/>
            <person name="Thomas W.K."/>
            <person name="Tucker A."/>
            <person name="Oakley T.H."/>
            <person name="Tokishita S."/>
            <person name="Aerts A."/>
            <person name="Arnold G.J."/>
            <person name="Basu M.K."/>
            <person name="Bauer D.J."/>
            <person name="Caceres C.E."/>
            <person name="Carmel L."/>
            <person name="Casola C."/>
            <person name="Choi J.H."/>
            <person name="Detter J.C."/>
            <person name="Dong Q."/>
            <person name="Dusheyko S."/>
            <person name="Eads B.D."/>
            <person name="Frohlich T."/>
            <person name="Geiler-Samerotte K.A."/>
            <person name="Gerlach D."/>
            <person name="Hatcher P."/>
            <person name="Jogdeo S."/>
            <person name="Krijgsveld J."/>
            <person name="Kriventseva E.V."/>
            <person name="Kultz D."/>
            <person name="Laforsch C."/>
            <person name="Lindquist E."/>
            <person name="Lopez J."/>
            <person name="Manak J.R."/>
            <person name="Muller J."/>
            <person name="Pangilinan J."/>
            <person name="Patwardhan R.P."/>
            <person name="Pitluck S."/>
            <person name="Pritham E.J."/>
            <person name="Rechtsteiner A."/>
            <person name="Rho M."/>
            <person name="Rogozin I.B."/>
            <person name="Sakarya O."/>
            <person name="Salamov A."/>
            <person name="Schaack S."/>
            <person name="Shapiro H."/>
            <person name="Shiga Y."/>
            <person name="Skalitzky C."/>
            <person name="Smith Z."/>
            <person name="Souvorov A."/>
            <person name="Sung W."/>
            <person name="Tang Z."/>
            <person name="Tsuchiya D."/>
            <person name="Tu H."/>
            <person name="Vos H."/>
            <person name="Wang M."/>
            <person name="Wolf Y.I."/>
            <person name="Yamagata H."/>
            <person name="Yamada T."/>
            <person name="Ye Y."/>
            <person name="Shaw J.R."/>
            <person name="Andrews J."/>
            <person name="Crease T.J."/>
            <person name="Tang H."/>
            <person name="Lucas S.M."/>
            <person name="Robertson H.M."/>
            <person name="Bork P."/>
            <person name="Koonin E.V."/>
            <person name="Zdobnov E.M."/>
            <person name="Grigoriev I.V."/>
            <person name="Lynch M."/>
            <person name="Boore J.L."/>
        </authorList>
    </citation>
    <scope>NUCLEOTIDE SEQUENCE [LARGE SCALE GENOMIC DNA]</scope>
</reference>
<dbReference type="GO" id="GO:0005634">
    <property type="term" value="C:nucleus"/>
    <property type="evidence" value="ECO:0000318"/>
    <property type="project" value="GO_Central"/>
</dbReference>
<dbReference type="Proteomes" id="UP000000305">
    <property type="component" value="Unassembled WGS sequence"/>
</dbReference>
<name>E9GP92_DAPPU</name>
<dbReference type="EMBL" id="GL732556">
    <property type="protein sequence ID" value="EFX78722.1"/>
    <property type="molecule type" value="Genomic_DNA"/>
</dbReference>
<dbReference type="PANTHER" id="PTHR48430">
    <property type="entry name" value="PARTNER OF XRN-2 PROTEIN 1"/>
    <property type="match status" value="1"/>
</dbReference>
<protein>
    <recommendedName>
        <fullName evidence="1">XRN2-binding (XTBD) domain-containing protein</fullName>
    </recommendedName>
</protein>